<gene>
    <name evidence="1" type="ORF">G5C33_01065</name>
</gene>
<proteinExistence type="predicted"/>
<dbReference type="EMBL" id="CP049109">
    <property type="protein sequence ID" value="QIG78520.1"/>
    <property type="molecule type" value="Genomic_DNA"/>
</dbReference>
<dbReference type="Proteomes" id="UP000501568">
    <property type="component" value="Chromosome"/>
</dbReference>
<name>A0A6G6Y0T6_9SPHN</name>
<protein>
    <submittedName>
        <fullName evidence="1">DUF1489 domain-containing protein</fullName>
    </submittedName>
</protein>
<keyword evidence="2" id="KW-1185">Reference proteome</keyword>
<dbReference type="RefSeq" id="WP_165325518.1">
    <property type="nucleotide sequence ID" value="NZ_CP049109.1"/>
</dbReference>
<organism evidence="1 2">
    <name type="scientific">Stakelama tenebrarum</name>
    <dbReference type="NCBI Taxonomy" id="2711215"/>
    <lineage>
        <taxon>Bacteria</taxon>
        <taxon>Pseudomonadati</taxon>
        <taxon>Pseudomonadota</taxon>
        <taxon>Alphaproteobacteria</taxon>
        <taxon>Sphingomonadales</taxon>
        <taxon>Sphingomonadaceae</taxon>
        <taxon>Stakelama</taxon>
    </lineage>
</organism>
<dbReference type="InterPro" id="IPR008320">
    <property type="entry name" value="UCP032025"/>
</dbReference>
<evidence type="ECO:0000313" key="2">
    <source>
        <dbReference type="Proteomes" id="UP000501568"/>
    </source>
</evidence>
<accession>A0A6G6Y0T6</accession>
<dbReference type="Pfam" id="PF07370">
    <property type="entry name" value="DUF1489"/>
    <property type="match status" value="1"/>
</dbReference>
<dbReference type="PIRSF" id="PIRSF032025">
    <property type="entry name" value="UCP032025"/>
    <property type="match status" value="1"/>
</dbReference>
<evidence type="ECO:0000313" key="1">
    <source>
        <dbReference type="EMBL" id="QIG78520.1"/>
    </source>
</evidence>
<sequence length="132" mass="14620">MPVHLTKVAFGHDSVEDLRRALSRYRPGEFWLTTRYLPKRHEDVVGGSLFWILRHQLVARTPITGFGELPTGKTAIYCDPVVIDVRPQPKRAHQGWRYLEDADAPADLGGGANGIADLPPKLLGALSELALI</sequence>
<dbReference type="KEGG" id="spzr:G5C33_01065"/>
<dbReference type="AlphaFoldDB" id="A0A6G6Y0T6"/>
<reference evidence="1 2" key="1">
    <citation type="submission" date="2020-02" db="EMBL/GenBank/DDBJ databases">
        <authorList>
            <person name="Zheng R.K."/>
            <person name="Sun C.M."/>
        </authorList>
    </citation>
    <scope>NUCLEOTIDE SEQUENCE [LARGE SCALE GENOMIC DNA]</scope>
    <source>
        <strain evidence="2">zrk23</strain>
    </source>
</reference>